<dbReference type="OrthoDB" id="6228349at2"/>
<dbReference type="Gene3D" id="1.10.238.10">
    <property type="entry name" value="EF-hand"/>
    <property type="match status" value="1"/>
</dbReference>
<gene>
    <name evidence="3" type="ORF">ESZ26_00745</name>
    <name evidence="4" type="ORF">ESZ27_15060</name>
</gene>
<accession>A0A5C6Q5N2</accession>
<comment type="caution">
    <text evidence="4">The sequence shown here is derived from an EMBL/GenBank/DDBJ whole genome shotgun (WGS) entry which is preliminary data.</text>
</comment>
<dbReference type="EMBL" id="VOLR01000001">
    <property type="protein sequence ID" value="TWX62874.1"/>
    <property type="molecule type" value="Genomic_DNA"/>
</dbReference>
<evidence type="ECO:0000313" key="6">
    <source>
        <dbReference type="Proteomes" id="UP000321917"/>
    </source>
</evidence>
<dbReference type="AlphaFoldDB" id="A0A5C6Q5N2"/>
<keyword evidence="5" id="KW-1185">Reference proteome</keyword>
<feature type="domain" description="EF-hand" evidence="2">
    <location>
        <begin position="82"/>
        <end position="117"/>
    </location>
</feature>
<dbReference type="InterPro" id="IPR011992">
    <property type="entry name" value="EF-hand-dom_pair"/>
</dbReference>
<dbReference type="SUPFAM" id="SSF47473">
    <property type="entry name" value="EF-hand"/>
    <property type="match status" value="1"/>
</dbReference>
<proteinExistence type="predicted"/>
<dbReference type="RefSeq" id="WP_146796164.1">
    <property type="nucleotide sequence ID" value="NZ_VOLP01000001.1"/>
</dbReference>
<sequence length="118" mass="12611">MNSISLTKVTLLVGTCALASYFVNAGDKVASLDIPTVEQTAVKPVATKMLSVDNVAKSTPAILTKFDDDKNGLLNEAEVIASKNEKLVKHFKDIDKNADAEISASELKTYLAAVKINN</sequence>
<reference evidence="4 6" key="1">
    <citation type="submission" date="2019-07" db="EMBL/GenBank/DDBJ databases">
        <title>Genomes of sea-ice associated Colwellia species.</title>
        <authorList>
            <person name="Bowman J.P."/>
        </authorList>
    </citation>
    <scope>NUCLEOTIDE SEQUENCE [LARGE SCALE GENOMIC DNA]</scope>
    <source>
        <strain evidence="3 5">ACAM 607</strain>
        <strain evidence="4 6">IC036</strain>
    </source>
</reference>
<evidence type="ECO:0000313" key="4">
    <source>
        <dbReference type="EMBL" id="TWX64196.1"/>
    </source>
</evidence>
<organism evidence="4 6">
    <name type="scientific">Colwellia hornerae</name>
    <dbReference type="NCBI Taxonomy" id="89402"/>
    <lineage>
        <taxon>Bacteria</taxon>
        <taxon>Pseudomonadati</taxon>
        <taxon>Pseudomonadota</taxon>
        <taxon>Gammaproteobacteria</taxon>
        <taxon>Alteromonadales</taxon>
        <taxon>Colwelliaceae</taxon>
        <taxon>Colwellia</taxon>
    </lineage>
</organism>
<evidence type="ECO:0000313" key="3">
    <source>
        <dbReference type="EMBL" id="TWX62874.1"/>
    </source>
</evidence>
<evidence type="ECO:0000259" key="2">
    <source>
        <dbReference type="PROSITE" id="PS50222"/>
    </source>
</evidence>
<dbReference type="Proteomes" id="UP000321525">
    <property type="component" value="Unassembled WGS sequence"/>
</dbReference>
<protein>
    <recommendedName>
        <fullName evidence="2">EF-hand domain-containing protein</fullName>
    </recommendedName>
</protein>
<dbReference type="PROSITE" id="PS50222">
    <property type="entry name" value="EF_HAND_2"/>
    <property type="match status" value="1"/>
</dbReference>
<dbReference type="GO" id="GO:0005509">
    <property type="term" value="F:calcium ion binding"/>
    <property type="evidence" value="ECO:0007669"/>
    <property type="project" value="InterPro"/>
</dbReference>
<dbReference type="EMBL" id="VOLQ01000034">
    <property type="protein sequence ID" value="TWX64196.1"/>
    <property type="molecule type" value="Genomic_DNA"/>
</dbReference>
<dbReference type="Proteomes" id="UP000321917">
    <property type="component" value="Unassembled WGS sequence"/>
</dbReference>
<dbReference type="InterPro" id="IPR002048">
    <property type="entry name" value="EF_hand_dom"/>
</dbReference>
<feature type="signal peptide" evidence="1">
    <location>
        <begin position="1"/>
        <end position="25"/>
    </location>
</feature>
<evidence type="ECO:0000313" key="5">
    <source>
        <dbReference type="Proteomes" id="UP000321525"/>
    </source>
</evidence>
<evidence type="ECO:0000256" key="1">
    <source>
        <dbReference type="SAM" id="SignalP"/>
    </source>
</evidence>
<feature type="chain" id="PRO_5023018460" description="EF-hand domain-containing protein" evidence="1">
    <location>
        <begin position="26"/>
        <end position="118"/>
    </location>
</feature>
<keyword evidence="1" id="KW-0732">Signal</keyword>
<name>A0A5C6Q5N2_9GAMM</name>